<evidence type="ECO:0000256" key="2">
    <source>
        <dbReference type="ARBA" id="ARBA00023242"/>
    </source>
</evidence>
<dbReference type="GO" id="GO:0005634">
    <property type="term" value="C:nucleus"/>
    <property type="evidence" value="ECO:0007669"/>
    <property type="project" value="UniProtKB-SubCell"/>
</dbReference>
<dbReference type="InterPro" id="IPR004871">
    <property type="entry name" value="RSE1/DDB1/CPSF1_C"/>
</dbReference>
<dbReference type="InterPro" id="IPR015943">
    <property type="entry name" value="WD40/YVTN_repeat-like_dom_sf"/>
</dbReference>
<feature type="domain" description="RSE1/DDB1/CPSF1 C-terminal" evidence="4">
    <location>
        <begin position="1306"/>
        <end position="1660"/>
    </location>
</feature>
<dbReference type="Pfam" id="PF23726">
    <property type="entry name" value="Beta-prop_RSE1_2nd"/>
    <property type="match status" value="1"/>
</dbReference>
<evidence type="ECO:0000259" key="5">
    <source>
        <dbReference type="Pfam" id="PF10433"/>
    </source>
</evidence>
<feature type="region of interest" description="Disordered" evidence="3">
    <location>
        <begin position="431"/>
        <end position="468"/>
    </location>
</feature>
<dbReference type="PANTHER" id="PTHR10644">
    <property type="entry name" value="DNA REPAIR/RNA PROCESSING CPSF FAMILY"/>
    <property type="match status" value="1"/>
</dbReference>
<reference evidence="7" key="1">
    <citation type="submission" date="2019-11" db="UniProtKB">
        <authorList>
            <consortium name="WormBaseParasite"/>
        </authorList>
    </citation>
    <scope>IDENTIFICATION</scope>
</reference>
<feature type="compositionally biased region" description="Basic and acidic residues" evidence="3">
    <location>
        <begin position="827"/>
        <end position="838"/>
    </location>
</feature>
<dbReference type="Pfam" id="PF10433">
    <property type="entry name" value="Beta-prop_RSE1_1st"/>
    <property type="match status" value="1"/>
</dbReference>
<dbReference type="InterPro" id="IPR058543">
    <property type="entry name" value="Beta-prop_RSE1/DDB1/CPSF1_2nd"/>
</dbReference>
<dbReference type="Gene3D" id="2.130.10.10">
    <property type="entry name" value="YVTN repeat-like/Quinoprotein amine dehydrogenase"/>
    <property type="match status" value="3"/>
</dbReference>
<evidence type="ECO:0000259" key="4">
    <source>
        <dbReference type="Pfam" id="PF03178"/>
    </source>
</evidence>
<accession>A0A5K3EWS9</accession>
<evidence type="ECO:0000256" key="3">
    <source>
        <dbReference type="SAM" id="MobiDB-lite"/>
    </source>
</evidence>
<comment type="subcellular location">
    <subcellularLocation>
        <location evidence="1">Nucleus</location>
    </subcellularLocation>
</comment>
<feature type="compositionally biased region" description="Low complexity" evidence="3">
    <location>
        <begin position="629"/>
        <end position="640"/>
    </location>
</feature>
<sequence>MDLSRPTTFSAFFKQISSPTVVTHSIFCNILHPRHRNLVLVRGTTLEIYDIRRSGDHEYLAFVTGTSLYEEVKDISYVRFYGDQLDSILLSFNEAKVTAMNFDIHSYELKTCSLHTYEQSSLKGGRLQFTKPPLLRVDPLQRCAVMLVYDKFLAVLPFRRADALTSTEQLSEPQFAPTVDAAWQNKATAPILSSFTTFLSTSTGERINNVIDMQFLYGFYEPTLFVLYEPVGTWAGRVSARRDTCCIVALSLNLQKRTNPVIWFQELLPYDCHTVLPIPMPVGGVVIIATNSIIYLKQTLPSRGLPLNCYAKASTNFPLRQDVPSCGPLSLDACHAALLSPSEILIISRTGTFYILTLLIEKATHTVTKLILSQSGTYLPAETITVMDDNHLFVGSCLSDSMLMKYRLTSTSLSDSLQLITSFNVNEQDKGCIQEAKSPQSKRSRLSPESEISAAANGTPASGETDAELYGPSLPALSTQPVVIVEYIFEPLDTLRNIGPMSAITAGEVPCLATGHTDPTDESLLQAQTELAHTELIACVARRTGCGSGIVQLHRSVRAQGLTAFELPEYNSLWSLYGPPVGTFTRSKEDEVKREAAAATAEEGDGELEKSGADEGQGENESEAQGDPTSTTEAGGAAESAEVKPSPEIDQPPTPEQLDASGQSLADGENINEENEVTTTEVTAATPPSTHPVHSYLLLTREDSSMILEVGDEIVELEVSGFKTTETTVVAANLGVHLMRDSQNHELPSVSEPGDKELTVGRDYPYIIQVSPTSLRLLNGPHLLEDLHLTSESRICLASVADPYVLVGTEDDDLILFALHSAPVEEQDSRKLNPERGDASLPHPFTDPDPVGFLKSTSERLPFSRYLSLSRPKVSQIAPPVCFCLYYDEAGRLSQWLNSSVSPALLWHTPRNAVEKDKSVNADGSSQQLSALDEEDILLYGEIVDICKKERPTVQPALLDSVQPPIDSMMECLASKETTSAYFAFVVFSNGVLEIYSLPEFTCLYEVRQFTELPGLLCDCRGLPEPDRRTKPTSLMSENDDMPAAVREISVFPIDRDGHRPVLFVRTAREVVCYEALCAFPDEAVPLTPTTLPVGGQVPSADSRCPLRWRRLPVSCPLLAPGRLRSDPRVADIQSKLVNKMNILRPFEEIGGHRGIFVCGSQPVWMFCSRLGHIRVYPHTIDGVMTSFAPLNISSCPDGFVYFTHANEMKLATLPPGYSYEGEVGISTIPLDACPRFLQYHLESKTYIVVSSTETPCHTIVRLNADGNKEEELVDRPETCVFPSLDIYKMQVIAPLPSSRPNDPPRFEVVPNSVIEFEPFEEVTCLVTAQLSSDLTFNESKDYLALGSNLSYGEEIPVRGRIVLVDIIEVVPEPGLPLTRHKVKTVYDGDQKGPVTALASCQGYLISAVGQKIYIWALKGGDLEGVAFVDTDLYIHSLVCVKNLILAADVLKSIQLLRFQSSMRVLSLVSRDSALREVFAANFFVDGIKLGFLITDNFGNLLVYSYDPEEPASCSGRRLVRRADMRLPSVATTSLRVSNRFRHPLLSTKALQAEVNELRRATGGKLMPPVAGSSLLATLEYERSRHSVYFGTRTGAIYLITPIRDKMFSRLRIVEKNLVQCSGCLAGLIPRVCRQYNQPFPELSNSCGNVADGDLILRYLLLPHGQRLEVAKKSGQSLESIMDDIAEICAITLHF</sequence>
<feature type="domain" description="RSE1/DDB1/CPSF1 second beta-propeller" evidence="6">
    <location>
        <begin position="685"/>
        <end position="1214"/>
    </location>
</feature>
<evidence type="ECO:0000259" key="6">
    <source>
        <dbReference type="Pfam" id="PF23726"/>
    </source>
</evidence>
<feature type="domain" description="RSE1/DDB1/CPSF1 first beta-propeller" evidence="5">
    <location>
        <begin position="21"/>
        <end position="422"/>
    </location>
</feature>
<evidence type="ECO:0000313" key="7">
    <source>
        <dbReference type="WBParaSite" id="MCU_003740-RC"/>
    </source>
</evidence>
<dbReference type="InterPro" id="IPR018846">
    <property type="entry name" value="Beta-prop_RSE1/DDB1/CPSF1_1st"/>
</dbReference>
<dbReference type="GO" id="GO:0003676">
    <property type="term" value="F:nucleic acid binding"/>
    <property type="evidence" value="ECO:0007669"/>
    <property type="project" value="InterPro"/>
</dbReference>
<proteinExistence type="predicted"/>
<organism evidence="7">
    <name type="scientific">Mesocestoides corti</name>
    <name type="common">Flatworm</name>
    <dbReference type="NCBI Taxonomy" id="53468"/>
    <lineage>
        <taxon>Eukaryota</taxon>
        <taxon>Metazoa</taxon>
        <taxon>Spiralia</taxon>
        <taxon>Lophotrochozoa</taxon>
        <taxon>Platyhelminthes</taxon>
        <taxon>Cestoda</taxon>
        <taxon>Eucestoda</taxon>
        <taxon>Cyclophyllidea</taxon>
        <taxon>Mesocestoididae</taxon>
        <taxon>Mesocestoides</taxon>
    </lineage>
</organism>
<dbReference type="Pfam" id="PF03178">
    <property type="entry name" value="CPSF_A"/>
    <property type="match status" value="1"/>
</dbReference>
<evidence type="ECO:0000256" key="1">
    <source>
        <dbReference type="ARBA" id="ARBA00004123"/>
    </source>
</evidence>
<keyword evidence="2" id="KW-0539">Nucleus</keyword>
<protein>
    <submittedName>
        <fullName evidence="7">CPSF_A domain-containing protein</fullName>
    </submittedName>
</protein>
<feature type="region of interest" description="Disordered" evidence="3">
    <location>
        <begin position="584"/>
        <end position="663"/>
    </location>
</feature>
<name>A0A5K3EWS9_MESCO</name>
<feature type="compositionally biased region" description="Basic and acidic residues" evidence="3">
    <location>
        <begin position="586"/>
        <end position="596"/>
    </location>
</feature>
<feature type="region of interest" description="Disordered" evidence="3">
    <location>
        <begin position="826"/>
        <end position="848"/>
    </location>
</feature>
<dbReference type="WBParaSite" id="MCU_003740-RC">
    <property type="protein sequence ID" value="MCU_003740-RC"/>
    <property type="gene ID" value="MCU_003740"/>
</dbReference>
<dbReference type="InterPro" id="IPR050358">
    <property type="entry name" value="RSE1/DDB1/CFT1"/>
</dbReference>